<evidence type="ECO:0000259" key="1">
    <source>
        <dbReference type="Pfam" id="PF18478"/>
    </source>
</evidence>
<feature type="domain" description="VapC45 PIN like" evidence="1">
    <location>
        <begin position="41"/>
        <end position="100"/>
    </location>
</feature>
<reference evidence="2" key="1">
    <citation type="submission" date="2021-01" db="EMBL/GenBank/DDBJ databases">
        <title>Whole genome shotgun sequence of Actinoplanes tereljensis NBRC 105297.</title>
        <authorList>
            <person name="Komaki H."/>
            <person name="Tamura T."/>
        </authorList>
    </citation>
    <scope>NUCLEOTIDE SEQUENCE</scope>
    <source>
        <strain evidence="2">NBRC 105297</strain>
    </source>
</reference>
<sequence>MSRVKPAEVTYYLDADVLGLAHLLATLRADLTYPGDPGRLIHKRERPPCPIASPHAKDTEWIPVVARNRWLIISRDRHIQENRREIVAVRDNGARMVALSGRDARGTFEQLEIVMSQWRSFTDLLTKPGPFIYTATRTSLKAVSLD</sequence>
<dbReference type="Proteomes" id="UP000623608">
    <property type="component" value="Unassembled WGS sequence"/>
</dbReference>
<name>A0A919NTQ1_9ACTN</name>
<keyword evidence="3" id="KW-1185">Reference proteome</keyword>
<dbReference type="InterPro" id="IPR041375">
    <property type="entry name" value="VapC45_PIN-like"/>
</dbReference>
<dbReference type="AlphaFoldDB" id="A0A919NTQ1"/>
<organism evidence="2 3">
    <name type="scientific">Paractinoplanes tereljensis</name>
    <dbReference type="NCBI Taxonomy" id="571912"/>
    <lineage>
        <taxon>Bacteria</taxon>
        <taxon>Bacillati</taxon>
        <taxon>Actinomycetota</taxon>
        <taxon>Actinomycetes</taxon>
        <taxon>Micromonosporales</taxon>
        <taxon>Micromonosporaceae</taxon>
        <taxon>Paractinoplanes</taxon>
    </lineage>
</organism>
<protein>
    <recommendedName>
        <fullName evidence="1">VapC45 PIN like domain-containing protein</fullName>
    </recommendedName>
</protein>
<accession>A0A919NTQ1</accession>
<dbReference type="RefSeq" id="WP_203812864.1">
    <property type="nucleotide sequence ID" value="NZ_BOMY01000050.1"/>
</dbReference>
<proteinExistence type="predicted"/>
<comment type="caution">
    <text evidence="2">The sequence shown here is derived from an EMBL/GenBank/DDBJ whole genome shotgun (WGS) entry which is preliminary data.</text>
</comment>
<evidence type="ECO:0000313" key="3">
    <source>
        <dbReference type="Proteomes" id="UP000623608"/>
    </source>
</evidence>
<evidence type="ECO:0000313" key="2">
    <source>
        <dbReference type="EMBL" id="GIF25029.1"/>
    </source>
</evidence>
<dbReference type="Pfam" id="PF18478">
    <property type="entry name" value="PIN_10"/>
    <property type="match status" value="1"/>
</dbReference>
<gene>
    <name evidence="2" type="ORF">Ate02nite_77590</name>
</gene>
<dbReference type="EMBL" id="BOMY01000050">
    <property type="protein sequence ID" value="GIF25029.1"/>
    <property type="molecule type" value="Genomic_DNA"/>
</dbReference>